<dbReference type="EMBL" id="SNYC01000005">
    <property type="protein sequence ID" value="TDQ08795.1"/>
    <property type="molecule type" value="Genomic_DNA"/>
</dbReference>
<evidence type="ECO:0000313" key="4">
    <source>
        <dbReference type="Proteomes" id="UP000295620"/>
    </source>
</evidence>
<dbReference type="Proteomes" id="UP000295620">
    <property type="component" value="Unassembled WGS sequence"/>
</dbReference>
<feature type="domain" description="Heparan-alpha-glucosaminide N-acetyltransferase catalytic" evidence="2">
    <location>
        <begin position="12"/>
        <end position="209"/>
    </location>
</feature>
<dbReference type="PANTHER" id="PTHR40407">
    <property type="entry name" value="MEMBRANE PROTEIN-LIKE PROTEIN"/>
    <property type="match status" value="1"/>
</dbReference>
<evidence type="ECO:0000256" key="1">
    <source>
        <dbReference type="SAM" id="Phobius"/>
    </source>
</evidence>
<dbReference type="InterPro" id="IPR012429">
    <property type="entry name" value="HGSNAT_cat"/>
</dbReference>
<comment type="caution">
    <text evidence="3">The sequence shown here is derived from an EMBL/GenBank/DDBJ whole genome shotgun (WGS) entry which is preliminary data.</text>
</comment>
<feature type="transmembrane region" description="Helical" evidence="1">
    <location>
        <begin position="344"/>
        <end position="367"/>
    </location>
</feature>
<keyword evidence="1" id="KW-0812">Transmembrane</keyword>
<feature type="transmembrane region" description="Helical" evidence="1">
    <location>
        <begin position="302"/>
        <end position="324"/>
    </location>
</feature>
<evidence type="ECO:0000313" key="3">
    <source>
        <dbReference type="EMBL" id="TDQ08795.1"/>
    </source>
</evidence>
<keyword evidence="1" id="KW-0472">Membrane</keyword>
<dbReference type="AlphaFoldDB" id="A0A4R6STL0"/>
<gene>
    <name evidence="3" type="ORF">ATK78_3313</name>
</gene>
<protein>
    <submittedName>
        <fullName evidence="3">Putative membrane protein</fullName>
    </submittedName>
</protein>
<keyword evidence="1" id="KW-1133">Transmembrane helix</keyword>
<dbReference type="OrthoDB" id="508112at2"/>
<feature type="transmembrane region" description="Helical" evidence="1">
    <location>
        <begin position="147"/>
        <end position="167"/>
    </location>
</feature>
<proteinExistence type="predicted"/>
<dbReference type="Pfam" id="PF07786">
    <property type="entry name" value="HGSNAT_cat"/>
    <property type="match status" value="1"/>
</dbReference>
<reference evidence="3 4" key="1">
    <citation type="submission" date="2019-03" db="EMBL/GenBank/DDBJ databases">
        <title>Genomic Encyclopedia of Archaeal and Bacterial Type Strains, Phase II (KMG-II): from individual species to whole genera.</title>
        <authorList>
            <person name="Goeker M."/>
        </authorList>
    </citation>
    <scope>NUCLEOTIDE SEQUENCE [LARGE SCALE GENOMIC DNA]</scope>
    <source>
        <strain evidence="3 4">DSM 19035</strain>
    </source>
</reference>
<feature type="transmembrane region" description="Helical" evidence="1">
    <location>
        <begin position="60"/>
        <end position="81"/>
    </location>
</feature>
<accession>A0A4R6STL0</accession>
<evidence type="ECO:0000259" key="2">
    <source>
        <dbReference type="Pfam" id="PF07786"/>
    </source>
</evidence>
<feature type="transmembrane region" description="Helical" evidence="1">
    <location>
        <begin position="121"/>
        <end position="140"/>
    </location>
</feature>
<dbReference type="RefSeq" id="WP_133577139.1">
    <property type="nucleotide sequence ID" value="NZ_SNYC01000005.1"/>
</dbReference>
<dbReference type="PANTHER" id="PTHR40407:SF1">
    <property type="entry name" value="HEPARAN-ALPHA-GLUCOSAMINIDE N-ACETYLTRANSFERASE CATALYTIC DOMAIN-CONTAINING PROTEIN"/>
    <property type="match status" value="1"/>
</dbReference>
<feature type="transmembrane region" description="Helical" evidence="1">
    <location>
        <begin position="265"/>
        <end position="282"/>
    </location>
</feature>
<feature type="transmembrane region" description="Helical" evidence="1">
    <location>
        <begin position="215"/>
        <end position="233"/>
    </location>
</feature>
<feature type="transmembrane region" description="Helical" evidence="1">
    <location>
        <begin position="187"/>
        <end position="208"/>
    </location>
</feature>
<organism evidence="3 4">
    <name type="scientific">Pedobacter metabolipauper</name>
    <dbReference type="NCBI Taxonomy" id="425513"/>
    <lineage>
        <taxon>Bacteria</taxon>
        <taxon>Pseudomonadati</taxon>
        <taxon>Bacteroidota</taxon>
        <taxon>Sphingobacteriia</taxon>
        <taxon>Sphingobacteriales</taxon>
        <taxon>Sphingobacteriaceae</taxon>
        <taxon>Pedobacter</taxon>
    </lineage>
</organism>
<keyword evidence="4" id="KW-1185">Reference proteome</keyword>
<sequence length="384" mass="43759">MSVTIKNNSFERIKSIDIVRGLVMVIMALDHTRELIFVDALALDPTDLKVTTPILFFTRWITHLCAPTFVFLSGVSVYLSFSRQGNLTKSRNFLISRGLWLILLEFTLITFAISFDIHFQIFVFQVIGAIGFSFIILGLCLRLKPEFIGLLGLLIILMLHIFPALHVPVLSQPEFIPLPWGANLLMAYPPILWLSIMFLGFGVGKWFLVPSRLRLFLYIGVSCILLFAGIRYLNGVGDPVQWAAQKDGLFTFLSFVNLTKYPPSLDYDLLFLGIMFLLLALAEQLKGKAAHVLHVFGSVPLFYYLLHWYLIRIVSCCILFAQGFGPADFEFGFNFGRPKATNGLPLWGVYLVWIGIVTALYPACLWYKKYKAANQHHKKWLRYL</sequence>
<feature type="transmembrane region" description="Helical" evidence="1">
    <location>
        <begin position="93"/>
        <end position="115"/>
    </location>
</feature>
<name>A0A4R6STL0_9SPHI</name>